<reference evidence="1" key="1">
    <citation type="journal article" date="2022" name="Int. J. Mol. Sci.">
        <title>Draft Genome of Tanacetum Coccineum: Genomic Comparison of Closely Related Tanacetum-Family Plants.</title>
        <authorList>
            <person name="Yamashiro T."/>
            <person name="Shiraishi A."/>
            <person name="Nakayama K."/>
            <person name="Satake H."/>
        </authorList>
    </citation>
    <scope>NUCLEOTIDE SEQUENCE</scope>
</reference>
<comment type="caution">
    <text evidence="1">The sequence shown here is derived from an EMBL/GenBank/DDBJ whole genome shotgun (WGS) entry which is preliminary data.</text>
</comment>
<sequence>MITYGLCQRTTGYEKIQRNDLWFLSMFEDRHQNGDLDRTTLRELIDSEDRLIPNIPVDDVQRVAAQRAPRVQRASMQDLYEHMGSMEIRQEAIERMEYRQSYHWDRYQGVFEHMAGVYSVPLHGAYNPPGYAQPQYD</sequence>
<keyword evidence="2" id="KW-1185">Reference proteome</keyword>
<proteinExistence type="predicted"/>
<name>A0ABQ4YW13_9ASTR</name>
<dbReference type="EMBL" id="BQNB010010727">
    <property type="protein sequence ID" value="GJS81160.1"/>
    <property type="molecule type" value="Genomic_DNA"/>
</dbReference>
<protein>
    <submittedName>
        <fullName evidence="1">Uncharacterized protein</fullName>
    </submittedName>
</protein>
<accession>A0ABQ4YW13</accession>
<organism evidence="1 2">
    <name type="scientific">Tanacetum coccineum</name>
    <dbReference type="NCBI Taxonomy" id="301880"/>
    <lineage>
        <taxon>Eukaryota</taxon>
        <taxon>Viridiplantae</taxon>
        <taxon>Streptophyta</taxon>
        <taxon>Embryophyta</taxon>
        <taxon>Tracheophyta</taxon>
        <taxon>Spermatophyta</taxon>
        <taxon>Magnoliopsida</taxon>
        <taxon>eudicotyledons</taxon>
        <taxon>Gunneridae</taxon>
        <taxon>Pentapetalae</taxon>
        <taxon>asterids</taxon>
        <taxon>campanulids</taxon>
        <taxon>Asterales</taxon>
        <taxon>Asteraceae</taxon>
        <taxon>Asteroideae</taxon>
        <taxon>Anthemideae</taxon>
        <taxon>Anthemidinae</taxon>
        <taxon>Tanacetum</taxon>
    </lineage>
</organism>
<evidence type="ECO:0000313" key="1">
    <source>
        <dbReference type="EMBL" id="GJS81160.1"/>
    </source>
</evidence>
<evidence type="ECO:0000313" key="2">
    <source>
        <dbReference type="Proteomes" id="UP001151760"/>
    </source>
</evidence>
<reference evidence="1" key="2">
    <citation type="submission" date="2022-01" db="EMBL/GenBank/DDBJ databases">
        <authorList>
            <person name="Yamashiro T."/>
            <person name="Shiraishi A."/>
            <person name="Satake H."/>
            <person name="Nakayama K."/>
        </authorList>
    </citation>
    <scope>NUCLEOTIDE SEQUENCE</scope>
</reference>
<dbReference type="Proteomes" id="UP001151760">
    <property type="component" value="Unassembled WGS sequence"/>
</dbReference>
<gene>
    <name evidence="1" type="ORF">Tco_0747701</name>
</gene>